<reference evidence="1" key="1">
    <citation type="submission" date="2023-04" db="EMBL/GenBank/DDBJ databases">
        <title>Draft Genome sequencing of Naganishia species isolated from polar environments using Oxford Nanopore Technology.</title>
        <authorList>
            <person name="Leo P."/>
            <person name="Venkateswaran K."/>
        </authorList>
    </citation>
    <scope>NUCLEOTIDE SEQUENCE</scope>
    <source>
        <strain evidence="1">MNA-CCFEE 5262</strain>
    </source>
</reference>
<protein>
    <submittedName>
        <fullName evidence="1">Uncharacterized protein</fullName>
    </submittedName>
</protein>
<proteinExistence type="predicted"/>
<organism evidence="1 2">
    <name type="scientific">Naganishia adeliensis</name>
    <dbReference type="NCBI Taxonomy" id="92952"/>
    <lineage>
        <taxon>Eukaryota</taxon>
        <taxon>Fungi</taxon>
        <taxon>Dikarya</taxon>
        <taxon>Basidiomycota</taxon>
        <taxon>Agaricomycotina</taxon>
        <taxon>Tremellomycetes</taxon>
        <taxon>Filobasidiales</taxon>
        <taxon>Filobasidiaceae</taxon>
        <taxon>Naganishia</taxon>
    </lineage>
</organism>
<evidence type="ECO:0000313" key="2">
    <source>
        <dbReference type="Proteomes" id="UP001230649"/>
    </source>
</evidence>
<comment type="caution">
    <text evidence="1">The sequence shown here is derived from an EMBL/GenBank/DDBJ whole genome shotgun (WGS) entry which is preliminary data.</text>
</comment>
<sequence length="2224" mass="242187">MSVDVESPSRTVILSFARADAPDSEDTRQVIEEVVPAMIKRTISNKTPRTNKDQGIGLGLSILDDPPQDEDDVALQTAAQLLSLSGQKEELISQLEALDPKGRYDDRTPTGRYNDGRMPGGIAGIALDERPYPPVPVVPSYSTLSSATATSGLASVPSYSSSKFPFASDGSSEGVHMIPPQPDMPEIDRQQGTGFSDILQNFQNQPGVVSKFFHDHRHAQAQHIQAAQQMFPGLHPGIQSNVLGDQPVSSSGSATSDFYRPYADGTQPFDPVENQAHLQAQHQARVANIQADKDNRTKVIRARLEKDALAALQKEKDDANKGEGTATVPGMTKGLAKQPPKRKSAGARIMALRASKPAHKDAPVPVIPRRSSSRISSATSTPVEQGQSSLTASPESPSNEAAQKKPIQTFAMFTKPTREVKPLKTYKGNGVPWQNQHGPGLQPAVTIYNTAEVNLQSPPRPEGHDGSEGTDELDSDETESRDAEIFDAPNLRRNYNLNDALETQFGRLLDLSLQVLADVWPFYEPTVTGQLVMDDSEDEPVAPTDVSRSTESERETIRDHAKVPRIIGLVEEIWGATAGYDHLATLFNQDRFIATAIRLTGDPATAHLFIQSILHDLVEYLEEPYEDTDEGQDATDRSDAQGASDLAERDQASDETFDDDDAAYMDSQVLPPPLTYAPLTRVKIRPAVVASPIDGKAPFDNQRVAAKDDRRGKSDPVKHEAWMENDTPAPVKTKSKKNKRKKKPAVRANNSQVPGSATYYDKDKDTQGTLEFPEAVNALKPLESSVSQAVSEDSGSEPTFRSPYATANIFERLGLSDDAHASPGNQIGSSHVEDAQPAVADSAEKPKPTADRAKESGAAAHPIQRQPTKSQEVKDPGHLTSEPVLSWADSEVDPDPTAPSDSAVPPATVSKTPAGSAVEDDAQPKCAGGHLFGRRNPQRWNEPGRHGNQSPVNNLTNDRSTEGQSQGDVGRVPAQPGLQTEPPKTRLHTAGLSLRDIREGATVEPHPTKGTACVILREPLERPDYDCTLFVAGVPAYDESVIPWQTSRAIIIDHFKKFGEVSKVKAVRDTATTGHINAFVTFPDRETADRVFRDSQTRIISVPDIPNSYDRAEEPMTVMSRKDVEGKPWIDMVVRLEKAQGIRRVYFHFTGVSPQYAAARNNPNFPRWLVPVPKTVAFESYLDPFGHDGYGREKYRLRRRLQDPVRPNYFEVNKRRDQIPYPRDECIKVEIDTTKEQESIRTLCELFGELEDLRPWSKRANDGFEAIFYDRECAIRALHQIRLIPGVTGFWSHEKHGPKPPGTMDSYFLSLPKSTSNESGFSKTPNQPTNPVTAVAEVGIVSEPKTVKEEWPSLPDMSSRRKTNGDLPPHTSPKQKAADLPVPRAAVVSTSVAASAEATKPIRVQLSTDPVKAGLDGRVDTEWTEVKPAQPDSCIDIDENAQWSVADNHKSSSAEAQNHDASPQVEPPSSFDSSSSRVNLTSGEVEDAIATEPQVNSIRQEIPSGKVVSVVDRPLTPSVRLSPAPSGDPKMTVIVANLSKSEPEDSVKTRFRKYGRLVDYEFTRFKKRSIMTLSYNSVHSARQAVEEENAKVVRGREQSVRMVAVPNATRKAKRTKLQPLPSASEDEGSVAEVAGDLDTSQVIGSSTDGIPTLEKDSAETQHVRKISALSTDTASGIPQSGRKRAFSDPGDVKRPSTAGTDKQPEPKVQASLSTVDPPSVTEEIHTAAAPGRSHPAGCITPLYLPPAIIAPLIARAMPYQGFEYVPYGDSFIHPPSFPSAHDQPSSTSNEHVPAPVNPHRYEENLIASPIHGNGQNQAILPEYPTVTASGLQPRKFTQTQFGLMPIYDPQELSRYRRQHGLHHSPIATAAQPTNEPPLPLLPLSSGGHSPTRLSFSTVAPDMMTMPGSDASAESVGYGHISTQAQPTQAHEPPERYMQLQSADARNSKLYPIYLQNPGGQMYEYGPIHAYHPQIMEEAYQQSYADRMMGNVPAYPGGHYPAADHVTPSGNSAYRAPMQLEPANVDRRSTPGNPPAPLALEPNRPTLISQLAGYAEHGMVSPPPGFGQHDARFYQAPPFAHQYPISAQQAHQVLPVAYTASANMSGTYLPHATVAQGVDIGSQGITNYGRRASQATRRDSLMQPPHEPHPQDPPPQLSTDITSHPSVPAIAMAGRYPPLPMQSAAFQAATGVVVNERGGKGGSAGRKPRGAIRGSQGQTRGVFRR</sequence>
<evidence type="ECO:0000313" key="1">
    <source>
        <dbReference type="EMBL" id="KAJ9096553.1"/>
    </source>
</evidence>
<accession>A0ACC2VBP9</accession>
<name>A0ACC2VBP9_9TREE</name>
<keyword evidence="2" id="KW-1185">Reference proteome</keyword>
<dbReference type="EMBL" id="JASBWS010000112">
    <property type="protein sequence ID" value="KAJ9096553.1"/>
    <property type="molecule type" value="Genomic_DNA"/>
</dbReference>
<dbReference type="Proteomes" id="UP001230649">
    <property type="component" value="Unassembled WGS sequence"/>
</dbReference>
<gene>
    <name evidence="1" type="ORF">QFC20_006411</name>
</gene>